<evidence type="ECO:0000256" key="1">
    <source>
        <dbReference type="ARBA" id="ARBA00023015"/>
    </source>
</evidence>
<comment type="caution">
    <text evidence="7">The sequence shown here is derived from an EMBL/GenBank/DDBJ whole genome shotgun (WGS) entry which is preliminary data.</text>
</comment>
<dbReference type="PROSITE" id="PS00463">
    <property type="entry name" value="ZN2_CY6_FUNGAL_1"/>
    <property type="match status" value="1"/>
</dbReference>
<dbReference type="PANTHER" id="PTHR47840:SF1">
    <property type="entry name" value="ZN(II)2CYS6 TRANSCRIPTION FACTOR (EUROFUNG)"/>
    <property type="match status" value="1"/>
</dbReference>
<dbReference type="SMART" id="SM00066">
    <property type="entry name" value="GAL4"/>
    <property type="match status" value="1"/>
</dbReference>
<keyword evidence="3" id="KW-0804">Transcription</keyword>
<feature type="domain" description="Zn(2)-C6 fungal-type" evidence="6">
    <location>
        <begin position="27"/>
        <end position="60"/>
    </location>
</feature>
<dbReference type="PROSITE" id="PS50048">
    <property type="entry name" value="ZN2_CY6_FUNGAL_2"/>
    <property type="match status" value="1"/>
</dbReference>
<protein>
    <recommendedName>
        <fullName evidence="6">Zn(2)-C6 fungal-type domain-containing protein</fullName>
    </recommendedName>
</protein>
<sequence length="755" mass="83773">MAGRSANSETASTPDPKRRKVRKGTQSCWECKRRKVRCTFAVPTDSTCDGCRSRRVKCVSQEFCSEQESGSSKTNRLERVEAAVEQLARKVNTGVTNPLPYDEEEVRAKARPNVGSDIPASSTRPLLDSRTTANVGTRNKHKYDELCGALLETWPNRSELDLILSAPVSISVLFHGIVCMPYSSFQSKDMPSPQDILQLPPPGSHPVFIARKLLMLGSFLQGVPRVAAKELERRGVRYREVMFRVVEAASRLVTRDDDLVGSLEGIECIMIESMYQNNAGNLRQAWLTNRRAMAIAQLMGIQGAGSSTPTLLDVKTRQCINPEYMWLRLVSTDRYLSLILGLPHGSQENPFAASESLKECAPMERMERIETMVGGLIIQRNKEDLRNTASTGQIDKLLQDAAAIMPAQWWLVPDAASFTGSDSDAFRETLRITYQFAHWHLLAQLHLPYLLQSSADRKYDCNKITAVNASREIISRFVSFAGSSTVAAYCRGIDFLAFIASTTLCLAHINARSQHGADMNDRSDVLHSLVHQRLGDRGLMERTLRIMENMAQVDNDHIASRIAGILQRLLAFEAAADDGDFLNARFCTETSAQEFRSSNDDSDTLQIDIPHVGIIILGRDGVVRYPEEIQKPSEETIGRCPAPLPLYSSTRLTYESEPASDRASQQPGRGKMSPAYPPAVQVGEQAPSSTLDSIRTAEESRSTAVDQQLFDLNDNPVIVRNPPTPDLAVELDEWALQGVDMALFDNLFVEQGTSM</sequence>
<evidence type="ECO:0000256" key="5">
    <source>
        <dbReference type="SAM" id="MobiDB-lite"/>
    </source>
</evidence>
<dbReference type="PANTHER" id="PTHR47840">
    <property type="entry name" value="ZN(II)2CYS6 TRANSCRIPTION FACTOR (EUROFUNG)-RELATED"/>
    <property type="match status" value="1"/>
</dbReference>
<dbReference type="SUPFAM" id="SSF57701">
    <property type="entry name" value="Zn2/Cys6 DNA-binding domain"/>
    <property type="match status" value="1"/>
</dbReference>
<name>A0AA39CNK4_9EURO</name>
<dbReference type="CDD" id="cd00067">
    <property type="entry name" value="GAL4"/>
    <property type="match status" value="1"/>
</dbReference>
<feature type="compositionally biased region" description="Polar residues" evidence="5">
    <location>
        <begin position="1"/>
        <end position="13"/>
    </location>
</feature>
<dbReference type="Proteomes" id="UP001172673">
    <property type="component" value="Unassembled WGS sequence"/>
</dbReference>
<evidence type="ECO:0000256" key="2">
    <source>
        <dbReference type="ARBA" id="ARBA00023125"/>
    </source>
</evidence>
<proteinExistence type="predicted"/>
<dbReference type="GO" id="GO:0000981">
    <property type="term" value="F:DNA-binding transcription factor activity, RNA polymerase II-specific"/>
    <property type="evidence" value="ECO:0007669"/>
    <property type="project" value="InterPro"/>
</dbReference>
<organism evidence="7 8">
    <name type="scientific">Cladophialophora chaetospira</name>
    <dbReference type="NCBI Taxonomy" id="386627"/>
    <lineage>
        <taxon>Eukaryota</taxon>
        <taxon>Fungi</taxon>
        <taxon>Dikarya</taxon>
        <taxon>Ascomycota</taxon>
        <taxon>Pezizomycotina</taxon>
        <taxon>Eurotiomycetes</taxon>
        <taxon>Chaetothyriomycetidae</taxon>
        <taxon>Chaetothyriales</taxon>
        <taxon>Herpotrichiellaceae</taxon>
        <taxon>Cladophialophora</taxon>
    </lineage>
</organism>
<dbReference type="AlphaFoldDB" id="A0AA39CNK4"/>
<keyword evidence="1" id="KW-0805">Transcription regulation</keyword>
<evidence type="ECO:0000256" key="4">
    <source>
        <dbReference type="ARBA" id="ARBA00023242"/>
    </source>
</evidence>
<keyword evidence="2" id="KW-0238">DNA-binding</keyword>
<dbReference type="Gene3D" id="4.10.240.10">
    <property type="entry name" value="Zn(2)-C6 fungal-type DNA-binding domain"/>
    <property type="match status" value="1"/>
</dbReference>
<evidence type="ECO:0000259" key="6">
    <source>
        <dbReference type="PROSITE" id="PS50048"/>
    </source>
</evidence>
<evidence type="ECO:0000313" key="8">
    <source>
        <dbReference type="Proteomes" id="UP001172673"/>
    </source>
</evidence>
<feature type="region of interest" description="Disordered" evidence="5">
    <location>
        <begin position="1"/>
        <end position="25"/>
    </location>
</feature>
<evidence type="ECO:0000313" key="7">
    <source>
        <dbReference type="EMBL" id="KAJ9614315.1"/>
    </source>
</evidence>
<reference evidence="7" key="1">
    <citation type="submission" date="2022-10" db="EMBL/GenBank/DDBJ databases">
        <title>Culturing micro-colonial fungi from biological soil crusts in the Mojave desert and describing Neophaeococcomyces mojavensis, and introducing the new genera and species Taxawa tesnikishii.</title>
        <authorList>
            <person name="Kurbessoian T."/>
            <person name="Stajich J.E."/>
        </authorList>
    </citation>
    <scope>NUCLEOTIDE SEQUENCE</scope>
    <source>
        <strain evidence="7">TK_41</strain>
    </source>
</reference>
<keyword evidence="4" id="KW-0539">Nucleus</keyword>
<feature type="region of interest" description="Disordered" evidence="5">
    <location>
        <begin position="107"/>
        <end position="127"/>
    </location>
</feature>
<feature type="region of interest" description="Disordered" evidence="5">
    <location>
        <begin position="654"/>
        <end position="690"/>
    </location>
</feature>
<dbReference type="GO" id="GO:0003677">
    <property type="term" value="F:DNA binding"/>
    <property type="evidence" value="ECO:0007669"/>
    <property type="project" value="UniProtKB-KW"/>
</dbReference>
<gene>
    <name evidence="7" type="ORF">H2200_002451</name>
</gene>
<dbReference type="InterPro" id="IPR001138">
    <property type="entry name" value="Zn2Cys6_DnaBD"/>
</dbReference>
<accession>A0AA39CNK4</accession>
<dbReference type="GO" id="GO:0008270">
    <property type="term" value="F:zinc ion binding"/>
    <property type="evidence" value="ECO:0007669"/>
    <property type="project" value="InterPro"/>
</dbReference>
<keyword evidence="8" id="KW-1185">Reference proteome</keyword>
<dbReference type="CDD" id="cd12148">
    <property type="entry name" value="fungal_TF_MHR"/>
    <property type="match status" value="1"/>
</dbReference>
<dbReference type="EMBL" id="JAPDRK010000003">
    <property type="protein sequence ID" value="KAJ9614315.1"/>
    <property type="molecule type" value="Genomic_DNA"/>
</dbReference>
<dbReference type="InterPro" id="IPR036864">
    <property type="entry name" value="Zn2-C6_fun-type_DNA-bd_sf"/>
</dbReference>
<evidence type="ECO:0000256" key="3">
    <source>
        <dbReference type="ARBA" id="ARBA00023163"/>
    </source>
</evidence>